<evidence type="ECO:0000313" key="4">
    <source>
        <dbReference type="Proteomes" id="UP001597218"/>
    </source>
</evidence>
<dbReference type="Pfam" id="PF07833">
    <property type="entry name" value="Cu_amine_oxidN1"/>
    <property type="match status" value="1"/>
</dbReference>
<organism evidence="3 4">
    <name type="scientific">Sporosarcina siberiensis</name>
    <dbReference type="NCBI Taxonomy" id="1365606"/>
    <lineage>
        <taxon>Bacteria</taxon>
        <taxon>Bacillati</taxon>
        <taxon>Bacillota</taxon>
        <taxon>Bacilli</taxon>
        <taxon>Bacillales</taxon>
        <taxon>Caryophanaceae</taxon>
        <taxon>Sporosarcina</taxon>
    </lineage>
</organism>
<feature type="signal peptide" evidence="1">
    <location>
        <begin position="1"/>
        <end position="27"/>
    </location>
</feature>
<protein>
    <submittedName>
        <fullName evidence="3">Copper amine oxidase N-terminal domain-containing protein</fullName>
    </submittedName>
</protein>
<dbReference type="InterPro" id="IPR036582">
    <property type="entry name" value="Mao_N_sf"/>
</dbReference>
<evidence type="ECO:0000259" key="2">
    <source>
        <dbReference type="Pfam" id="PF07833"/>
    </source>
</evidence>
<dbReference type="InterPro" id="IPR012854">
    <property type="entry name" value="Cu_amine_oxidase-like_N"/>
</dbReference>
<name>A0ABW4SIQ3_9BACL</name>
<evidence type="ECO:0000256" key="1">
    <source>
        <dbReference type="SAM" id="SignalP"/>
    </source>
</evidence>
<keyword evidence="4" id="KW-1185">Reference proteome</keyword>
<proteinExistence type="predicted"/>
<evidence type="ECO:0000313" key="3">
    <source>
        <dbReference type="EMBL" id="MFD1929311.1"/>
    </source>
</evidence>
<feature type="chain" id="PRO_5046558595" evidence="1">
    <location>
        <begin position="28"/>
        <end position="264"/>
    </location>
</feature>
<dbReference type="EMBL" id="JBHUGI010000034">
    <property type="protein sequence ID" value="MFD1929311.1"/>
    <property type="molecule type" value="Genomic_DNA"/>
</dbReference>
<feature type="domain" description="Copper amine oxidase-like N-terminal" evidence="2">
    <location>
        <begin position="43"/>
        <end position="149"/>
    </location>
</feature>
<keyword evidence="1" id="KW-0732">Signal</keyword>
<dbReference type="RefSeq" id="WP_381539342.1">
    <property type="nucleotide sequence ID" value="NZ_JBHUGI010000034.1"/>
</dbReference>
<dbReference type="Gene3D" id="3.30.457.10">
    <property type="entry name" value="Copper amine oxidase-like, N-terminal domain"/>
    <property type="match status" value="1"/>
</dbReference>
<gene>
    <name evidence="3" type="ORF">ACFSFY_14815</name>
</gene>
<dbReference type="SUPFAM" id="SSF55383">
    <property type="entry name" value="Copper amine oxidase, domain N"/>
    <property type="match status" value="1"/>
</dbReference>
<reference evidence="4" key="1">
    <citation type="journal article" date="2019" name="Int. J. Syst. Evol. Microbiol.">
        <title>The Global Catalogue of Microorganisms (GCM) 10K type strain sequencing project: providing services to taxonomists for standard genome sequencing and annotation.</title>
        <authorList>
            <consortium name="The Broad Institute Genomics Platform"/>
            <consortium name="The Broad Institute Genome Sequencing Center for Infectious Disease"/>
            <person name="Wu L."/>
            <person name="Ma J."/>
        </authorList>
    </citation>
    <scope>NUCLEOTIDE SEQUENCE [LARGE SCALE GENOMIC DNA]</scope>
    <source>
        <strain evidence="4">CGMCC 4.7177</strain>
    </source>
</reference>
<comment type="caution">
    <text evidence="3">The sequence shown here is derived from an EMBL/GenBank/DDBJ whole genome shotgun (WGS) entry which is preliminary data.</text>
</comment>
<sequence>MKKYSRFVILPLIFCFVFALGSHSVNAASVAQVYVQGGVSIYIDGQRQEYSYQADVEKGTTLTPLRGIFESLGASVNWNSKSQTIEAHKGNTKIWLKIGSRNAKVNGKTVTLSVPAKVQYGRTLVPLRFISEALGEKVQWDSSTRSIYIGNLPTLGKLVSAVPTGASVVEKGIGFTNYSYTKSLPGGGKITEVLVFIPDYGIPGRTKVSIVAYDHEGNFLLGGKYSSEEYIESYTFMGKRPILGDDDFYEINLLASQFLEAYGL</sequence>
<accession>A0ABW4SIQ3</accession>
<dbReference type="Proteomes" id="UP001597218">
    <property type="component" value="Unassembled WGS sequence"/>
</dbReference>